<evidence type="ECO:0000256" key="1">
    <source>
        <dbReference type="ARBA" id="ARBA00009512"/>
    </source>
</evidence>
<dbReference type="InterPro" id="IPR014717">
    <property type="entry name" value="Transl_elong_EF1B/ribsomal_bS6"/>
</dbReference>
<dbReference type="Pfam" id="PF01250">
    <property type="entry name" value="Ribosomal_S6"/>
    <property type="match status" value="1"/>
</dbReference>
<protein>
    <submittedName>
        <fullName evidence="3">SSU ribosomal protein S6p</fullName>
    </submittedName>
</protein>
<dbReference type="GO" id="GO:0003735">
    <property type="term" value="F:structural constituent of ribosome"/>
    <property type="evidence" value="ECO:0007669"/>
    <property type="project" value="InterPro"/>
</dbReference>
<dbReference type="Gene3D" id="3.30.70.60">
    <property type="match status" value="1"/>
</dbReference>
<dbReference type="EMBL" id="UOFS01000039">
    <property type="protein sequence ID" value="VAW98755.1"/>
    <property type="molecule type" value="Genomic_DNA"/>
</dbReference>
<dbReference type="GO" id="GO:0006412">
    <property type="term" value="P:translation"/>
    <property type="evidence" value="ECO:0007669"/>
    <property type="project" value="InterPro"/>
</dbReference>
<name>A0A3B0ZYV6_9ZZZZ</name>
<dbReference type="CDD" id="cd00473">
    <property type="entry name" value="bS6"/>
    <property type="match status" value="1"/>
</dbReference>
<dbReference type="InterPro" id="IPR020814">
    <property type="entry name" value="Ribosomal_S6_plastid/chlpt"/>
</dbReference>
<feature type="region of interest" description="Disordered" evidence="2">
    <location>
        <begin position="107"/>
        <end position="155"/>
    </location>
</feature>
<reference evidence="3" key="1">
    <citation type="submission" date="2018-06" db="EMBL/GenBank/DDBJ databases">
        <authorList>
            <person name="Zhirakovskaya E."/>
        </authorList>
    </citation>
    <scope>NUCLEOTIDE SEQUENCE</scope>
</reference>
<keyword evidence="3" id="KW-0689">Ribosomal protein</keyword>
<dbReference type="GO" id="GO:0070181">
    <property type="term" value="F:small ribosomal subunit rRNA binding"/>
    <property type="evidence" value="ECO:0007669"/>
    <property type="project" value="TreeGrafter"/>
</dbReference>
<sequence>MRHYEIVFLVHPDQSEQVEAMVERYRATIESANGKIHRFEDWGRRQLAYPIQKIHKAHYVLLNVECNQDTMDEVVGAFRFNDAVIRHMVIRRNEAITEASFLIKKDEKEERYDRNSSSSSTDNSSEASATDKPADAATTTTTTDSSTGDVAAEAS</sequence>
<dbReference type="PANTHER" id="PTHR21011">
    <property type="entry name" value="MITOCHONDRIAL 28S RIBOSOMAL PROTEIN S6"/>
    <property type="match status" value="1"/>
</dbReference>
<dbReference type="PANTHER" id="PTHR21011:SF1">
    <property type="entry name" value="SMALL RIBOSOMAL SUBUNIT PROTEIN BS6M"/>
    <property type="match status" value="1"/>
</dbReference>
<feature type="compositionally biased region" description="Low complexity" evidence="2">
    <location>
        <begin position="115"/>
        <end position="155"/>
    </location>
</feature>
<dbReference type="SUPFAM" id="SSF54995">
    <property type="entry name" value="Ribosomal protein S6"/>
    <property type="match status" value="1"/>
</dbReference>
<keyword evidence="3" id="KW-0687">Ribonucleoprotein</keyword>
<dbReference type="GO" id="GO:0022627">
    <property type="term" value="C:cytosolic small ribosomal subunit"/>
    <property type="evidence" value="ECO:0007669"/>
    <property type="project" value="TreeGrafter"/>
</dbReference>
<dbReference type="AlphaFoldDB" id="A0A3B0ZYV6"/>
<comment type="similarity">
    <text evidence="1">Belongs to the bacterial ribosomal protein bS6 family.</text>
</comment>
<dbReference type="InterPro" id="IPR035980">
    <property type="entry name" value="Ribosomal_bS6_sf"/>
</dbReference>
<proteinExistence type="inferred from homology"/>
<evidence type="ECO:0000313" key="3">
    <source>
        <dbReference type="EMBL" id="VAW98755.1"/>
    </source>
</evidence>
<dbReference type="NCBIfam" id="TIGR00166">
    <property type="entry name" value="S6"/>
    <property type="match status" value="1"/>
</dbReference>
<accession>A0A3B0ZYV6</accession>
<evidence type="ECO:0000256" key="2">
    <source>
        <dbReference type="SAM" id="MobiDB-lite"/>
    </source>
</evidence>
<dbReference type="HAMAP" id="MF_00360">
    <property type="entry name" value="Ribosomal_bS6"/>
    <property type="match status" value="1"/>
</dbReference>
<dbReference type="InterPro" id="IPR000529">
    <property type="entry name" value="Ribosomal_bS6"/>
</dbReference>
<organism evidence="3">
    <name type="scientific">hydrothermal vent metagenome</name>
    <dbReference type="NCBI Taxonomy" id="652676"/>
    <lineage>
        <taxon>unclassified sequences</taxon>
        <taxon>metagenomes</taxon>
        <taxon>ecological metagenomes</taxon>
    </lineage>
</organism>
<gene>
    <name evidence="3" type="ORF">MNBD_GAMMA22-1318</name>
</gene>